<dbReference type="PANTHER" id="PTHR42695">
    <property type="entry name" value="GLUTAMINE AMIDOTRANSFERASE YLR126C-RELATED"/>
    <property type="match status" value="1"/>
</dbReference>
<feature type="domain" description="Glutamine amidotransferase" evidence="1">
    <location>
        <begin position="65"/>
        <end position="201"/>
    </location>
</feature>
<dbReference type="PROSITE" id="PS51273">
    <property type="entry name" value="GATASE_TYPE_1"/>
    <property type="match status" value="1"/>
</dbReference>
<dbReference type="SUPFAM" id="SSF52317">
    <property type="entry name" value="Class I glutamine amidotransferase-like"/>
    <property type="match status" value="1"/>
</dbReference>
<dbReference type="InterPro" id="IPR017926">
    <property type="entry name" value="GATASE"/>
</dbReference>
<keyword evidence="2" id="KW-0378">Hydrolase</keyword>
<dbReference type="RefSeq" id="WP_281467803.1">
    <property type="nucleotide sequence ID" value="NZ_CP124535.1"/>
</dbReference>
<evidence type="ECO:0000313" key="2">
    <source>
        <dbReference type="EMBL" id="WGV16955.1"/>
    </source>
</evidence>
<keyword evidence="2" id="KW-0315">Glutamine amidotransferase</keyword>
<organism evidence="2 3">
    <name type="scientific">Fuscovulum ytuae</name>
    <dbReference type="NCBI Taxonomy" id="3042299"/>
    <lineage>
        <taxon>Bacteria</taxon>
        <taxon>Pseudomonadati</taxon>
        <taxon>Pseudomonadota</taxon>
        <taxon>Alphaproteobacteria</taxon>
        <taxon>Rhodobacterales</taxon>
        <taxon>Paracoccaceae</taxon>
        <taxon>Fuscovulum</taxon>
    </lineage>
</organism>
<evidence type="ECO:0000313" key="3">
    <source>
        <dbReference type="Proteomes" id="UP001230978"/>
    </source>
</evidence>
<dbReference type="EC" id="3.4.-.-" evidence="2"/>
<dbReference type="Pfam" id="PF00117">
    <property type="entry name" value="GATase"/>
    <property type="match status" value="1"/>
</dbReference>
<name>A0ABY8Q7V8_9RHOB</name>
<proteinExistence type="predicted"/>
<dbReference type="InterPro" id="IPR029062">
    <property type="entry name" value="Class_I_gatase-like"/>
</dbReference>
<keyword evidence="3" id="KW-1185">Reference proteome</keyword>
<evidence type="ECO:0000259" key="1">
    <source>
        <dbReference type="Pfam" id="PF00117"/>
    </source>
</evidence>
<dbReference type="CDD" id="cd01741">
    <property type="entry name" value="GATase1_1"/>
    <property type="match status" value="1"/>
</dbReference>
<gene>
    <name evidence="2" type="ORF">QF092_03860</name>
</gene>
<reference evidence="2 3" key="1">
    <citation type="submission" date="2023-04" db="EMBL/GenBank/DDBJ databases">
        <title>YMD61, complete Genome.</title>
        <authorList>
            <person name="Zhang J."/>
        </authorList>
    </citation>
    <scope>NUCLEOTIDE SEQUENCE [LARGE SCALE GENOMIC DNA]</scope>
    <source>
        <strain evidence="2 3">YMD61</strain>
    </source>
</reference>
<dbReference type="Gene3D" id="3.40.50.880">
    <property type="match status" value="1"/>
</dbReference>
<protein>
    <submittedName>
        <fullName evidence="2">Type 1 glutamine amidotransferase</fullName>
        <ecNumber evidence="2">3.4.-.-</ecNumber>
    </submittedName>
</protein>
<dbReference type="EMBL" id="CP124535">
    <property type="protein sequence ID" value="WGV16955.1"/>
    <property type="molecule type" value="Genomic_DNA"/>
</dbReference>
<dbReference type="Proteomes" id="UP001230978">
    <property type="component" value="Chromosome"/>
</dbReference>
<dbReference type="InterPro" id="IPR044992">
    <property type="entry name" value="ChyE-like"/>
</dbReference>
<accession>A0ABY8Q7V8</accession>
<sequence>MPPLAPARVPCILPLIEKPGNPMRVAIVENTRITHHGQVGVALHEAAAKIDLYKPWADQRLPDPGSFDALVVFGGEQSARDDHSHPYLSALARLMHVAGKEGKAVLGICLGSQLLARGLGAENHLGTAPEFGWCEVALTDDGRADPVLSHLPDRFPIFQWHSDTFTLPQGTTRLAGSDVAQNQCFRINRATYGMQFHFEASRAVVADWNRHFPEAVERNLPGWLGTHHPERAPVQGVQADAAGLAIARAWVGLIESGT</sequence>
<dbReference type="PANTHER" id="PTHR42695:SF5">
    <property type="entry name" value="GLUTAMINE AMIDOTRANSFERASE YLR126C-RELATED"/>
    <property type="match status" value="1"/>
</dbReference>
<dbReference type="GO" id="GO:0016787">
    <property type="term" value="F:hydrolase activity"/>
    <property type="evidence" value="ECO:0007669"/>
    <property type="project" value="UniProtKB-KW"/>
</dbReference>